<dbReference type="AlphaFoldDB" id="A0A507CV20"/>
<proteinExistence type="predicted"/>
<organism evidence="3 4">
    <name type="scientific">Synchytrium endobioticum</name>
    <dbReference type="NCBI Taxonomy" id="286115"/>
    <lineage>
        <taxon>Eukaryota</taxon>
        <taxon>Fungi</taxon>
        <taxon>Fungi incertae sedis</taxon>
        <taxon>Chytridiomycota</taxon>
        <taxon>Chytridiomycota incertae sedis</taxon>
        <taxon>Chytridiomycetes</taxon>
        <taxon>Synchytriales</taxon>
        <taxon>Synchytriaceae</taxon>
        <taxon>Synchytrium</taxon>
    </lineage>
</organism>
<dbReference type="Gene3D" id="3.40.50.1820">
    <property type="entry name" value="alpha/beta hydrolase"/>
    <property type="match status" value="1"/>
</dbReference>
<feature type="transmembrane region" description="Helical" evidence="1">
    <location>
        <begin position="21"/>
        <end position="44"/>
    </location>
</feature>
<keyword evidence="4" id="KW-1185">Reference proteome</keyword>
<gene>
    <name evidence="3" type="ORF">SeMB42_g04884</name>
</gene>
<name>A0A507CV20_9FUNG</name>
<dbReference type="PANTHER" id="PTHR46086">
    <property type="entry name" value="ALPHA/BETA-HYDROLASES SUPERFAMILY PROTEIN"/>
    <property type="match status" value="1"/>
</dbReference>
<evidence type="ECO:0000313" key="3">
    <source>
        <dbReference type="EMBL" id="TPX43052.1"/>
    </source>
</evidence>
<keyword evidence="1" id="KW-1133">Transmembrane helix</keyword>
<keyword evidence="1" id="KW-0472">Membrane</keyword>
<dbReference type="Pfam" id="PF01764">
    <property type="entry name" value="Lipase_3"/>
    <property type="match status" value="1"/>
</dbReference>
<dbReference type="GO" id="GO:0006629">
    <property type="term" value="P:lipid metabolic process"/>
    <property type="evidence" value="ECO:0007669"/>
    <property type="project" value="InterPro"/>
</dbReference>
<dbReference type="Proteomes" id="UP000317494">
    <property type="component" value="Unassembled WGS sequence"/>
</dbReference>
<dbReference type="PANTHER" id="PTHR46086:SF3">
    <property type="entry name" value="TRIACYLGLYCEROL LIPASE OBL1"/>
    <property type="match status" value="1"/>
</dbReference>
<dbReference type="SUPFAM" id="SSF53474">
    <property type="entry name" value="alpha/beta-Hydrolases"/>
    <property type="match status" value="1"/>
</dbReference>
<protein>
    <recommendedName>
        <fullName evidence="2">Fungal lipase-type domain-containing protein</fullName>
    </recommendedName>
</protein>
<dbReference type="VEuPathDB" id="FungiDB:SeMB42_g04884"/>
<dbReference type="InterPro" id="IPR029058">
    <property type="entry name" value="AB_hydrolase_fold"/>
</dbReference>
<reference evidence="3 4" key="1">
    <citation type="journal article" date="2019" name="Sci. Rep.">
        <title>Comparative genomics of chytrid fungi reveal insights into the obligate biotrophic and pathogenic lifestyle of Synchytrium endobioticum.</title>
        <authorList>
            <person name="van de Vossenberg B.T.L.H."/>
            <person name="Warris S."/>
            <person name="Nguyen H.D.T."/>
            <person name="van Gent-Pelzer M.P.E."/>
            <person name="Joly D.L."/>
            <person name="van de Geest H.C."/>
            <person name="Bonants P.J.M."/>
            <person name="Smith D.S."/>
            <person name="Levesque C.A."/>
            <person name="van der Lee T.A.J."/>
        </authorList>
    </citation>
    <scope>NUCLEOTIDE SEQUENCE [LARGE SCALE GENOMIC DNA]</scope>
    <source>
        <strain evidence="3 4">MB42</strain>
    </source>
</reference>
<evidence type="ECO:0000256" key="1">
    <source>
        <dbReference type="SAM" id="Phobius"/>
    </source>
</evidence>
<keyword evidence="1" id="KW-0812">Transmembrane</keyword>
<feature type="domain" description="Fungal lipase-type" evidence="2">
    <location>
        <begin position="268"/>
        <end position="353"/>
    </location>
</feature>
<accession>A0A507CV20</accession>
<dbReference type="InterPro" id="IPR002921">
    <property type="entry name" value="Fungal_lipase-type"/>
</dbReference>
<dbReference type="InterPro" id="IPR044819">
    <property type="entry name" value="OBL-like"/>
</dbReference>
<sequence>MTLRMTLARVLQVALIGLDSFMTLLISVSVIFISLIMSLIMPILTMITPVQKVYIKGTKCKLSYMCSKKALDYRPNWTLLAKAVRNQHTLDMNLAELMMQLCTIIYNTDDQIVKEVIHQYELECDEVICGGKRTGTYVSYSVDNGVLIVVMRGKELLDTDSWLVELTPAKIRSDARVMPAGMVHQPSHNILQYSLISNATAAQTLRRRAVWEQDRSKLQHNPHEVLMSPTYHDSSATPRFTEALIWTIEEILRDEFGYSVADGRWLNRPSIWITGHGLGGTLSTLLLAHFATLKITSTAYKWLHAILGCYSFGGVRPGDSELADSMAKVLARADFSLYRLIAANDIMPYLPPSSNLIYNLFKATKKMQETRRNVDDGAVPQSMLDFSQPGQGIYLSYSGTIKNSMASRDIGKNFTNWMLENVITMVSLMYQGSPLNMFWSFMTGQTVTDILHAMIYRFFLYDSLPQSYLDRIRECTNVDSLTSYQVMPDRKRAPLHLYPSHHHDVSSRLPPIEKEGRVLSSVHTSPDRVLKWSFSQKRGV</sequence>
<dbReference type="GO" id="GO:0004806">
    <property type="term" value="F:triacylglycerol lipase activity"/>
    <property type="evidence" value="ECO:0007669"/>
    <property type="project" value="InterPro"/>
</dbReference>
<comment type="caution">
    <text evidence="3">The sequence shown here is derived from an EMBL/GenBank/DDBJ whole genome shotgun (WGS) entry which is preliminary data.</text>
</comment>
<dbReference type="EMBL" id="QEAN01000211">
    <property type="protein sequence ID" value="TPX43052.1"/>
    <property type="molecule type" value="Genomic_DNA"/>
</dbReference>
<evidence type="ECO:0000259" key="2">
    <source>
        <dbReference type="Pfam" id="PF01764"/>
    </source>
</evidence>
<dbReference type="STRING" id="286115.A0A507CV20"/>
<evidence type="ECO:0000313" key="4">
    <source>
        <dbReference type="Proteomes" id="UP000317494"/>
    </source>
</evidence>